<comment type="caution">
    <text evidence="1">The sequence shown here is derived from an EMBL/GenBank/DDBJ whole genome shotgun (WGS) entry which is preliminary data.</text>
</comment>
<sequence>MSKTPLQQTGLYLMGQRVGPNGEAIGVIGGSTGLMTVTNPPLREQR</sequence>
<reference evidence="2" key="1">
    <citation type="journal article" date="2019" name="Int. J. Syst. Evol. Microbiol.">
        <title>The Global Catalogue of Microorganisms (GCM) 10K type strain sequencing project: providing services to taxonomists for standard genome sequencing and annotation.</title>
        <authorList>
            <consortium name="The Broad Institute Genomics Platform"/>
            <consortium name="The Broad Institute Genome Sequencing Center for Infectious Disease"/>
            <person name="Wu L."/>
            <person name="Ma J."/>
        </authorList>
    </citation>
    <scope>NUCLEOTIDE SEQUENCE [LARGE SCALE GENOMIC DNA]</scope>
    <source>
        <strain evidence="2">CECT 7398</strain>
    </source>
</reference>
<evidence type="ECO:0000313" key="1">
    <source>
        <dbReference type="EMBL" id="MDN3610250.1"/>
    </source>
</evidence>
<dbReference type="Proteomes" id="UP001238540">
    <property type="component" value="Unassembled WGS sequence"/>
</dbReference>
<gene>
    <name evidence="1" type="ORF">QWZ16_11110</name>
</gene>
<dbReference type="EMBL" id="JAUFQC010000001">
    <property type="protein sequence ID" value="MDN3610250.1"/>
    <property type="molecule type" value="Genomic_DNA"/>
</dbReference>
<organism evidence="1 2">
    <name type="scientific">Vibrio ostreicida</name>
    <dbReference type="NCBI Taxonomy" id="526588"/>
    <lineage>
        <taxon>Bacteria</taxon>
        <taxon>Pseudomonadati</taxon>
        <taxon>Pseudomonadota</taxon>
        <taxon>Gammaproteobacteria</taxon>
        <taxon>Vibrionales</taxon>
        <taxon>Vibrionaceae</taxon>
        <taxon>Vibrio</taxon>
    </lineage>
</organism>
<accession>A0ABT8BVT7</accession>
<evidence type="ECO:0000313" key="2">
    <source>
        <dbReference type="Proteomes" id="UP001238540"/>
    </source>
</evidence>
<dbReference type="RefSeq" id="WP_170882004.1">
    <property type="nucleotide sequence ID" value="NZ_JABEYA020000001.1"/>
</dbReference>
<name>A0ABT8BVT7_9VIBR</name>
<protein>
    <submittedName>
        <fullName evidence="1">Uncharacterized protein</fullName>
    </submittedName>
</protein>
<keyword evidence="2" id="KW-1185">Reference proteome</keyword>
<proteinExistence type="predicted"/>